<dbReference type="EMBL" id="FXTB01000001">
    <property type="protein sequence ID" value="SMO39472.1"/>
    <property type="molecule type" value="Genomic_DNA"/>
</dbReference>
<dbReference type="AlphaFoldDB" id="A0A521AX86"/>
<keyword evidence="2" id="KW-1185">Reference proteome</keyword>
<name>A0A521AX86_SACCC</name>
<evidence type="ECO:0000313" key="2">
    <source>
        <dbReference type="Proteomes" id="UP000319040"/>
    </source>
</evidence>
<sequence>MLSFFGLELDSTEVKNECIFHVKKMKRFTLGDGSSPFFWKMGKYCNVVAGMRIYLVCIL</sequence>
<evidence type="ECO:0000313" key="1">
    <source>
        <dbReference type="EMBL" id="SMO39472.1"/>
    </source>
</evidence>
<reference evidence="1 2" key="1">
    <citation type="submission" date="2017-05" db="EMBL/GenBank/DDBJ databases">
        <authorList>
            <person name="Varghese N."/>
            <person name="Submissions S."/>
        </authorList>
    </citation>
    <scope>NUCLEOTIDE SEQUENCE [LARGE SCALE GENOMIC DNA]</scope>
    <source>
        <strain evidence="1 2">DSM 27040</strain>
    </source>
</reference>
<organism evidence="1 2">
    <name type="scientific">Saccharicrinis carchari</name>
    <dbReference type="NCBI Taxonomy" id="1168039"/>
    <lineage>
        <taxon>Bacteria</taxon>
        <taxon>Pseudomonadati</taxon>
        <taxon>Bacteroidota</taxon>
        <taxon>Bacteroidia</taxon>
        <taxon>Marinilabiliales</taxon>
        <taxon>Marinilabiliaceae</taxon>
        <taxon>Saccharicrinis</taxon>
    </lineage>
</organism>
<gene>
    <name evidence="1" type="ORF">SAMN06265379_101505</name>
</gene>
<dbReference type="Proteomes" id="UP000319040">
    <property type="component" value="Unassembled WGS sequence"/>
</dbReference>
<protein>
    <submittedName>
        <fullName evidence="1">Uncharacterized protein</fullName>
    </submittedName>
</protein>
<accession>A0A521AX86</accession>
<proteinExistence type="predicted"/>